<sequence>MAEVRKPHRKICRNHMFYVKNMLKSDVIFLFIFVNSVKIQLKEQLLPNTGDLCKNSKQTALNKAKNTPAYQICCFYKGLNNIQSHKGVKV</sequence>
<dbReference type="AlphaFoldDB" id="A0A0J0YTS6"/>
<comment type="caution">
    <text evidence="1">The sequence shown here is derived from an EMBL/GenBank/DDBJ whole genome shotgun (WGS) entry which is preliminary data.</text>
</comment>
<dbReference type="STRING" id="1470200.PL75_02805"/>
<gene>
    <name evidence="1" type="ORF">PL75_02805</name>
</gene>
<evidence type="ECO:0000313" key="1">
    <source>
        <dbReference type="EMBL" id="KLT73510.1"/>
    </source>
</evidence>
<dbReference type="EMBL" id="JTDO01000003">
    <property type="protein sequence ID" value="KLT73510.1"/>
    <property type="molecule type" value="Genomic_DNA"/>
</dbReference>
<dbReference type="Proteomes" id="UP000036027">
    <property type="component" value="Unassembled WGS sequence"/>
</dbReference>
<dbReference type="PATRIC" id="fig|1470200.3.peg.1643"/>
<name>A0A0J0YTS6_9NEIS</name>
<reference evidence="1 2" key="1">
    <citation type="submission" date="2014-11" db="EMBL/GenBank/DDBJ databases">
        <title>Genome of a novel goose pathogen.</title>
        <authorList>
            <person name="Hansen C.M."/>
            <person name="Hueffer K."/>
            <person name="Choi S.C."/>
        </authorList>
    </citation>
    <scope>NUCLEOTIDE SEQUENCE [LARGE SCALE GENOMIC DNA]</scope>
    <source>
        <strain evidence="1 2">KH1503</strain>
    </source>
</reference>
<protein>
    <submittedName>
        <fullName evidence="1">Uncharacterized protein</fullName>
    </submittedName>
</protein>
<organism evidence="1 2">
    <name type="scientific">Neisseria arctica</name>
    <dbReference type="NCBI Taxonomy" id="1470200"/>
    <lineage>
        <taxon>Bacteria</taxon>
        <taxon>Pseudomonadati</taxon>
        <taxon>Pseudomonadota</taxon>
        <taxon>Betaproteobacteria</taxon>
        <taxon>Neisseriales</taxon>
        <taxon>Neisseriaceae</taxon>
        <taxon>Neisseria</taxon>
    </lineage>
</organism>
<evidence type="ECO:0000313" key="2">
    <source>
        <dbReference type="Proteomes" id="UP000036027"/>
    </source>
</evidence>
<accession>A0A0J0YTS6</accession>
<keyword evidence="2" id="KW-1185">Reference proteome</keyword>
<proteinExistence type="predicted"/>